<dbReference type="EMBL" id="NJEU01001157">
    <property type="protein sequence ID" value="PHH68337.1"/>
    <property type="molecule type" value="Genomic_DNA"/>
</dbReference>
<organism evidence="3 4">
    <name type="scientific">Ophiocordyceps australis</name>
    <dbReference type="NCBI Taxonomy" id="1399860"/>
    <lineage>
        <taxon>Eukaryota</taxon>
        <taxon>Fungi</taxon>
        <taxon>Dikarya</taxon>
        <taxon>Ascomycota</taxon>
        <taxon>Pezizomycotina</taxon>
        <taxon>Sordariomycetes</taxon>
        <taxon>Hypocreomycetidae</taxon>
        <taxon>Hypocreales</taxon>
        <taxon>Ophiocordycipitaceae</taxon>
        <taxon>Ophiocordyceps</taxon>
    </lineage>
</organism>
<proteinExistence type="predicted"/>
<reference evidence="3 4" key="1">
    <citation type="submission" date="2017-06" db="EMBL/GenBank/DDBJ databases">
        <title>Ant-infecting Ophiocordyceps genomes reveal a high diversity of potential behavioral manipulation genes and a possible major role for enterotoxins.</title>
        <authorList>
            <person name="De Bekker C."/>
            <person name="Evans H.C."/>
            <person name="Brachmann A."/>
            <person name="Hughes D.P."/>
        </authorList>
    </citation>
    <scope>NUCLEOTIDE SEQUENCE [LARGE SCALE GENOMIC DNA]</scope>
    <source>
        <strain evidence="3 4">1348a</strain>
    </source>
</reference>
<keyword evidence="4" id="KW-1185">Reference proteome</keyword>
<evidence type="ECO:0000313" key="4">
    <source>
        <dbReference type="Proteomes" id="UP000224854"/>
    </source>
</evidence>
<dbReference type="OrthoDB" id="3034003at2759"/>
<name>A0A2C5YHV5_9HYPO</name>
<comment type="caution">
    <text evidence="3">The sequence shown here is derived from an EMBL/GenBank/DDBJ whole genome shotgun (WGS) entry which is preliminary data.</text>
</comment>
<evidence type="ECO:0000256" key="1">
    <source>
        <dbReference type="SAM" id="MobiDB-lite"/>
    </source>
</evidence>
<feature type="compositionally biased region" description="Basic and acidic residues" evidence="1">
    <location>
        <begin position="800"/>
        <end position="821"/>
    </location>
</feature>
<evidence type="ECO:0000313" key="3">
    <source>
        <dbReference type="EMBL" id="PHH68337.1"/>
    </source>
</evidence>
<dbReference type="Proteomes" id="UP000224854">
    <property type="component" value="Unassembled WGS sequence"/>
</dbReference>
<dbReference type="AlphaFoldDB" id="A0A2C5YHV5"/>
<gene>
    <name evidence="3" type="ORF">CDD82_630</name>
</gene>
<feature type="compositionally biased region" description="Polar residues" evidence="1">
    <location>
        <begin position="783"/>
        <end position="793"/>
    </location>
</feature>
<feature type="transmembrane region" description="Helical" evidence="2">
    <location>
        <begin position="692"/>
        <end position="718"/>
    </location>
</feature>
<keyword evidence="2" id="KW-0812">Transmembrane</keyword>
<accession>A0A2C5YHV5</accession>
<sequence>MELTVGLVSGFIAAGIFVGKAMSSPITRRIIKLTHIQARQICPNALAYICSRQLGYRNSAATWTASSKVMEQSYWPFLLRTDGVHDKHVRPSVVWAGRLIPFMAILLSVASIVTPLGLYSVTELGKPTMASFVYAPDPSIFGHYTMPRPPQDKVIRSCTNVLTPYGATVNEADWDRLCPQEKLSDPGAPGTIPEVVRPSILSGTEHHSTLSGPLDIQWRTYSGSPNVTRQLRGDMKSIQSLILTQDLDIVEGLVIDKVNKGIGFRNHTVPLGTSAEWQEDLLFLEPDTVCVDTNISTEWSPTQYITANAFVNRGGLNNIDKTRPKPDVSDVFRNPDLVQRARATAWIHNVMYAYMFKVNQPPPRNQGIFETFTVNSNYSKPAPRIFFTGHHAGFEDIRLVRDFFVDLKDVREQVFRKIQGNQSDASVDMNLDADNLFDPEVLEEACLALNPGQFGSGRNMTAITPFFACGLLRGMPQVSSNNTLAQPYYSCATGVKAVIKTVKFAYKDDPVPLRGLKVVDIKDKQYLNQDDLPIWAVENATVGYALQSINPLWGLMSNNTQTASSIAALRQPHLYLPGIKTSTAQTGGDLLAGIDIVTQALRSTYSLGDYFDIARPEFDQGALFDYHAFANLPLADKWQTLSASAKEASDIPNLIFQDTVVNAVTGSKGIGLFGTDNKHLVRPYVTAIKFKYAYVAPAALAATGTLMIIIMAIASIFYKSEKGLAAMKIHVQRLAPGRLFTTLLAPAGQEGSDLKTSSKSWNRQFGSWKVDLSNEYPVVVDTCQESKGANSSGGDEEQQRDDTDERDQRQDRLLGEHVDEG</sequence>
<evidence type="ECO:0000256" key="2">
    <source>
        <dbReference type="SAM" id="Phobius"/>
    </source>
</evidence>
<keyword evidence="2" id="KW-0472">Membrane</keyword>
<feature type="region of interest" description="Disordered" evidence="1">
    <location>
        <begin position="783"/>
        <end position="821"/>
    </location>
</feature>
<keyword evidence="2" id="KW-1133">Transmembrane helix</keyword>
<protein>
    <submittedName>
        <fullName evidence="3">Uncharacterized protein</fullName>
    </submittedName>
</protein>